<protein>
    <submittedName>
        <fullName evidence="1">Uncharacterized protein</fullName>
    </submittedName>
</protein>
<dbReference type="RefSeq" id="XP_028487638.1">
    <property type="nucleotide sequence ID" value="XM_028628819.1"/>
</dbReference>
<proteinExistence type="predicted"/>
<evidence type="ECO:0000313" key="1">
    <source>
        <dbReference type="EMBL" id="RWQ97993.1"/>
    </source>
</evidence>
<dbReference type="GeneID" id="39598096"/>
<dbReference type="Proteomes" id="UP000283841">
    <property type="component" value="Unassembled WGS sequence"/>
</dbReference>
<keyword evidence="2" id="KW-1185">Reference proteome</keyword>
<accession>A0A443I1R2</accession>
<organism evidence="1 2">
    <name type="scientific">Byssochlamys spectabilis</name>
    <name type="common">Paecilomyces variotii</name>
    <dbReference type="NCBI Taxonomy" id="264951"/>
    <lineage>
        <taxon>Eukaryota</taxon>
        <taxon>Fungi</taxon>
        <taxon>Dikarya</taxon>
        <taxon>Ascomycota</taxon>
        <taxon>Pezizomycotina</taxon>
        <taxon>Eurotiomycetes</taxon>
        <taxon>Eurotiomycetidae</taxon>
        <taxon>Eurotiales</taxon>
        <taxon>Thermoascaceae</taxon>
        <taxon>Paecilomyces</taxon>
    </lineage>
</organism>
<dbReference type="EMBL" id="RCNU01000002">
    <property type="protein sequence ID" value="RWQ97993.1"/>
    <property type="molecule type" value="Genomic_DNA"/>
</dbReference>
<comment type="caution">
    <text evidence="1">The sequence shown here is derived from an EMBL/GenBank/DDBJ whole genome shotgun (WGS) entry which is preliminary data.</text>
</comment>
<sequence length="269" mass="30723">MAESQAVSAKKEEPMVSLAFHPLAVGNPGDKEPTLEETLAVLSILKNAGICCFFVDEFALIYYGAGRVLNENILCVPDERHQEAVQLFMSSSDLLEPCGPQPLKRPDSLNHKYPRFKAIGRTDFWLLVPASYYNIDCRPENVEWSKGGLPFPKLEVYAQSLIDIKNGVDLQDLIDAQDLSVEWGEENLNLEGSTCVEWAKRRIDALKEDGVPAHFIFIDPTPVSRRKIWQEYVENKQKRMGWKYPPEIYATRWRRHGSKDPRTKDRPGF</sequence>
<dbReference type="VEuPathDB" id="FungiDB:C8Q69DRAFT_442171"/>
<name>A0A443I1R2_BYSSP</name>
<gene>
    <name evidence="1" type="ORF">C8Q69DRAFT_442171</name>
</gene>
<evidence type="ECO:0000313" key="2">
    <source>
        <dbReference type="Proteomes" id="UP000283841"/>
    </source>
</evidence>
<dbReference type="AlphaFoldDB" id="A0A443I1R2"/>
<reference evidence="1 2" key="1">
    <citation type="journal article" date="2018" name="Front. Microbiol.">
        <title>Genomic and genetic insights into a cosmopolitan fungus, Paecilomyces variotii (Eurotiales).</title>
        <authorList>
            <person name="Urquhart A.S."/>
            <person name="Mondo S.J."/>
            <person name="Makela M.R."/>
            <person name="Hane J.K."/>
            <person name="Wiebenga A."/>
            <person name="He G."/>
            <person name="Mihaltcheva S."/>
            <person name="Pangilinan J."/>
            <person name="Lipzen A."/>
            <person name="Barry K."/>
            <person name="de Vries R.P."/>
            <person name="Grigoriev I.V."/>
            <person name="Idnurm A."/>
        </authorList>
    </citation>
    <scope>NUCLEOTIDE SEQUENCE [LARGE SCALE GENOMIC DNA]</scope>
    <source>
        <strain evidence="1 2">CBS 101075</strain>
    </source>
</reference>